<organism evidence="1 2">
    <name type="scientific">Besnoitia besnoiti</name>
    <name type="common">Apicomplexan protozoan</name>
    <dbReference type="NCBI Taxonomy" id="94643"/>
    <lineage>
        <taxon>Eukaryota</taxon>
        <taxon>Sar</taxon>
        <taxon>Alveolata</taxon>
        <taxon>Apicomplexa</taxon>
        <taxon>Conoidasida</taxon>
        <taxon>Coccidia</taxon>
        <taxon>Eucoccidiorida</taxon>
        <taxon>Eimeriorina</taxon>
        <taxon>Sarcocystidae</taxon>
        <taxon>Besnoitia</taxon>
    </lineage>
</organism>
<dbReference type="GeneID" id="40313248"/>
<comment type="caution">
    <text evidence="1">The sequence shown here is derived from an EMBL/GenBank/DDBJ whole genome shotgun (WGS) entry which is preliminary data.</text>
</comment>
<dbReference type="Proteomes" id="UP000224006">
    <property type="component" value="Chromosome VIII"/>
</dbReference>
<keyword evidence="2" id="KW-1185">Reference proteome</keyword>
<gene>
    <name evidence="1" type="ORF">BESB_083220</name>
</gene>
<accession>A0A2A9MBS1</accession>
<dbReference type="KEGG" id="bbes:BESB_083220"/>
<protein>
    <submittedName>
        <fullName evidence="1">Uncharacterized protein</fullName>
    </submittedName>
</protein>
<name>A0A2A9MBS1_BESBE</name>
<proteinExistence type="predicted"/>
<dbReference type="PANTHER" id="PTHR47026:SF2">
    <property type="entry name" value="FLAGELLAR ASSOCIATED PROTEIN"/>
    <property type="match status" value="1"/>
</dbReference>
<dbReference type="VEuPathDB" id="ToxoDB:BESB_083220"/>
<sequence>MHANAQAEPDAPSAVDGQTVAWVLSQLRRRQRELERAGAYEEADEVSASIEKLETYEEINKREQLRTLHLLQRLCVADSHKEERTKFQIAWVAAMERELRARHHRELVVYVEKISCDAQPRAPRWSAKLLALRKQESLQAKAKNYRQAKKTKEAADALEMRELHQWKRIRDAQIQRKEEAWRNKQKLEMQGLLARIESGRRELLRTRDAAQEILIRRYANVVHQLEKEQKITTLKTFPRSRSRLSVNCAAEV</sequence>
<dbReference type="EMBL" id="NWUJ01000009">
    <property type="protein sequence ID" value="PFH33123.1"/>
    <property type="molecule type" value="Genomic_DNA"/>
</dbReference>
<evidence type="ECO:0000313" key="2">
    <source>
        <dbReference type="Proteomes" id="UP000224006"/>
    </source>
</evidence>
<dbReference type="RefSeq" id="XP_029217132.1">
    <property type="nucleotide sequence ID" value="XM_029366672.1"/>
</dbReference>
<reference evidence="1 2" key="1">
    <citation type="submission" date="2017-09" db="EMBL/GenBank/DDBJ databases">
        <title>Genome sequencing of Besnoitia besnoiti strain Bb-Ger1.</title>
        <authorList>
            <person name="Schares G."/>
            <person name="Venepally P."/>
            <person name="Lorenzi H.A."/>
        </authorList>
    </citation>
    <scope>NUCLEOTIDE SEQUENCE [LARGE SCALE GENOMIC DNA]</scope>
    <source>
        <strain evidence="1 2">Bb-Ger1</strain>
    </source>
</reference>
<dbReference type="AlphaFoldDB" id="A0A2A9MBS1"/>
<dbReference type="PANTHER" id="PTHR47026">
    <property type="entry name" value="PIGMENTOSA GTPASE REGULATOR-LIKE PROTEIN, PUTATIVE-RELATED"/>
    <property type="match status" value="1"/>
</dbReference>
<evidence type="ECO:0000313" key="1">
    <source>
        <dbReference type="EMBL" id="PFH33123.1"/>
    </source>
</evidence>